<accession>A0A2P7Z2A1</accession>
<dbReference type="OrthoDB" id="61370at2759"/>
<name>A0A2P7Z2A1_9PEZI</name>
<gene>
    <name evidence="2" type="ORF">B9Z65_4251</name>
</gene>
<feature type="transmembrane region" description="Helical" evidence="1">
    <location>
        <begin position="7"/>
        <end position="31"/>
    </location>
</feature>
<evidence type="ECO:0000313" key="3">
    <source>
        <dbReference type="Proteomes" id="UP000243723"/>
    </source>
</evidence>
<dbReference type="AlphaFoldDB" id="A0A2P7Z2A1"/>
<keyword evidence="1" id="KW-1133">Transmembrane helix</keyword>
<dbReference type="Proteomes" id="UP000243723">
    <property type="component" value="Unassembled WGS sequence"/>
</dbReference>
<proteinExistence type="predicted"/>
<protein>
    <submittedName>
        <fullName evidence="2">Uncharacterized protein</fullName>
    </submittedName>
</protein>
<evidence type="ECO:0000313" key="2">
    <source>
        <dbReference type="EMBL" id="PSK42337.1"/>
    </source>
</evidence>
<dbReference type="Gene3D" id="1.20.140.150">
    <property type="match status" value="1"/>
</dbReference>
<dbReference type="EMBL" id="NHZQ01000335">
    <property type="protein sequence ID" value="PSK42337.1"/>
    <property type="molecule type" value="Genomic_DNA"/>
</dbReference>
<evidence type="ECO:0000256" key="1">
    <source>
        <dbReference type="SAM" id="Phobius"/>
    </source>
</evidence>
<keyword evidence="3" id="KW-1185">Reference proteome</keyword>
<keyword evidence="1" id="KW-0472">Membrane</keyword>
<feature type="transmembrane region" description="Helical" evidence="1">
    <location>
        <begin position="84"/>
        <end position="106"/>
    </location>
</feature>
<organism evidence="2 3">
    <name type="scientific">Elsinoe australis</name>
    <dbReference type="NCBI Taxonomy" id="40998"/>
    <lineage>
        <taxon>Eukaryota</taxon>
        <taxon>Fungi</taxon>
        <taxon>Dikarya</taxon>
        <taxon>Ascomycota</taxon>
        <taxon>Pezizomycotina</taxon>
        <taxon>Dothideomycetes</taxon>
        <taxon>Dothideomycetidae</taxon>
        <taxon>Myriangiales</taxon>
        <taxon>Elsinoaceae</taxon>
        <taxon>Elsinoe</taxon>
    </lineage>
</organism>
<feature type="transmembrane region" description="Helical" evidence="1">
    <location>
        <begin position="118"/>
        <end position="140"/>
    </location>
</feature>
<feature type="transmembrane region" description="Helical" evidence="1">
    <location>
        <begin position="160"/>
        <end position="180"/>
    </location>
</feature>
<reference evidence="2 3" key="1">
    <citation type="submission" date="2017-05" db="EMBL/GenBank/DDBJ databases">
        <title>Draft genome sequence of Elsinoe australis.</title>
        <authorList>
            <person name="Cheng Q."/>
        </authorList>
    </citation>
    <scope>NUCLEOTIDE SEQUENCE [LARGE SCALE GENOMIC DNA]</scope>
    <source>
        <strain evidence="2 3">NL1</strain>
    </source>
</reference>
<comment type="caution">
    <text evidence="2">The sequence shown here is derived from an EMBL/GenBank/DDBJ whole genome shotgun (WGS) entry which is preliminary data.</text>
</comment>
<keyword evidence="1" id="KW-0812">Transmembrane</keyword>
<sequence>MPRRIVYGIGFWVFLAGVALTIASMSLPNWISYTSPSSSDPVHISYGLHKRCSSLTHSCEPFPQDQDCRGDERSFCSLWRSVGFLMNFTVVLELATFVGFMVVILGGRGKREGGWKMVAGLSAVITVCQVVAMAIVAYLNDHDVRFQIGWALDTSTVLCTLSWIVMGVNAAGLVLAAYTMEPEDDYEQIQ</sequence>